<dbReference type="EMBL" id="RJUK01000001">
    <property type="protein sequence ID" value="ROQ20160.1"/>
    <property type="molecule type" value="Genomic_DNA"/>
</dbReference>
<evidence type="ECO:0000313" key="2">
    <source>
        <dbReference type="EMBL" id="ROQ20160.1"/>
    </source>
</evidence>
<organism evidence="2 3">
    <name type="scientific">Marinimicrobium koreense</name>
    <dbReference type="NCBI Taxonomy" id="306545"/>
    <lineage>
        <taxon>Bacteria</taxon>
        <taxon>Pseudomonadati</taxon>
        <taxon>Pseudomonadota</taxon>
        <taxon>Gammaproteobacteria</taxon>
        <taxon>Cellvibrionales</taxon>
        <taxon>Cellvibrionaceae</taxon>
        <taxon>Marinimicrobium</taxon>
    </lineage>
</organism>
<dbReference type="Proteomes" id="UP000273643">
    <property type="component" value="Unassembled WGS sequence"/>
</dbReference>
<keyword evidence="3" id="KW-1185">Reference proteome</keyword>
<proteinExistence type="predicted"/>
<protein>
    <recommendedName>
        <fullName evidence="1">DUF7281 domain-containing protein</fullName>
    </recommendedName>
</protein>
<dbReference type="InterPro" id="IPR055705">
    <property type="entry name" value="DUF7281"/>
</dbReference>
<evidence type="ECO:0000313" key="3">
    <source>
        <dbReference type="Proteomes" id="UP000273643"/>
    </source>
</evidence>
<evidence type="ECO:0000259" key="1">
    <source>
        <dbReference type="Pfam" id="PF23947"/>
    </source>
</evidence>
<gene>
    <name evidence="2" type="ORF">EDC38_0758</name>
</gene>
<dbReference type="AlphaFoldDB" id="A0A3N1P0E1"/>
<dbReference type="RefSeq" id="WP_123637376.1">
    <property type="nucleotide sequence ID" value="NZ_RJUK01000001.1"/>
</dbReference>
<accession>A0A3N1P0E1</accession>
<dbReference type="OrthoDB" id="8564671at2"/>
<sequence>MGLNRRQLQTIQRFLRERGFRAPVNQCWRTVIDQWGLGRIEGKEYCVSMEEKQALRQQCIALTGSDPVSSDMTGDRMDLAAQGLDEKLSGQSVFGSLIQVATGDSLPIELSTGTALTPPGTLLSVRPEELTLRGLSHVIVIENGAAMRHWHDIGLKELGVQNPLFIYRGHNESAFRVNAWLASLPSSVERIGFFDFDPAGVQMGFSHPALDAVIVPDLSELSSLELEELKRHCKDEVFIQQSARVSECTLSNSGQSLIRQVLKERWCLTQESMLSLKIRLRKVGRVSNTI</sequence>
<name>A0A3N1P0E1_9GAMM</name>
<comment type="caution">
    <text evidence="2">The sequence shown here is derived from an EMBL/GenBank/DDBJ whole genome shotgun (WGS) entry which is preliminary data.</text>
</comment>
<dbReference type="Pfam" id="PF23947">
    <property type="entry name" value="DUF7281"/>
    <property type="match status" value="1"/>
</dbReference>
<reference evidence="2 3" key="1">
    <citation type="submission" date="2018-11" db="EMBL/GenBank/DDBJ databases">
        <title>Genomic Encyclopedia of Type Strains, Phase IV (KMG-IV): sequencing the most valuable type-strain genomes for metagenomic binning, comparative biology and taxonomic classification.</title>
        <authorList>
            <person name="Goeker M."/>
        </authorList>
    </citation>
    <scope>NUCLEOTIDE SEQUENCE [LARGE SCALE GENOMIC DNA]</scope>
    <source>
        <strain evidence="2 3">DSM 16974</strain>
    </source>
</reference>
<feature type="domain" description="DUF7281" evidence="1">
    <location>
        <begin position="96"/>
        <end position="281"/>
    </location>
</feature>